<keyword evidence="7" id="KW-1185">Reference proteome</keyword>
<evidence type="ECO:0000256" key="5">
    <source>
        <dbReference type="NCBIfam" id="TIGR00205"/>
    </source>
</evidence>
<gene>
    <name evidence="4" type="primary">fliE</name>
    <name evidence="6" type="ORF">M2350_001770</name>
</gene>
<comment type="subcellular location">
    <subcellularLocation>
        <location evidence="1 4">Bacterial flagellum basal body</location>
    </subcellularLocation>
</comment>
<evidence type="ECO:0000256" key="4">
    <source>
        <dbReference type="HAMAP-Rule" id="MF_00724"/>
    </source>
</evidence>
<dbReference type="EMBL" id="JANUCP010000003">
    <property type="protein sequence ID" value="MCS3919357.1"/>
    <property type="molecule type" value="Genomic_DNA"/>
</dbReference>
<dbReference type="HAMAP" id="MF_00724">
    <property type="entry name" value="FliE"/>
    <property type="match status" value="1"/>
</dbReference>
<dbReference type="NCBIfam" id="TIGR00205">
    <property type="entry name" value="fliE"/>
    <property type="match status" value="1"/>
</dbReference>
<evidence type="ECO:0000313" key="6">
    <source>
        <dbReference type="EMBL" id="MCS3919357.1"/>
    </source>
</evidence>
<reference evidence="6 7" key="1">
    <citation type="submission" date="2022-08" db="EMBL/GenBank/DDBJ databases">
        <title>Bacterial and archaeal communities from various locations to study Microbial Dark Matter (Phase II).</title>
        <authorList>
            <person name="Stepanauskas R."/>
        </authorList>
    </citation>
    <scope>NUCLEOTIDE SEQUENCE [LARGE SCALE GENOMIC DNA]</scope>
    <source>
        <strain evidence="6 7">PD1</strain>
    </source>
</reference>
<evidence type="ECO:0000256" key="3">
    <source>
        <dbReference type="ARBA" id="ARBA00023143"/>
    </source>
</evidence>
<keyword evidence="3 4" id="KW-0975">Bacterial flagellum</keyword>
<dbReference type="Pfam" id="PF02049">
    <property type="entry name" value="FliE"/>
    <property type="match status" value="1"/>
</dbReference>
<organism evidence="6 7">
    <name type="scientific">Candidatus Fervidibacter sacchari</name>
    <dbReference type="NCBI Taxonomy" id="1448929"/>
    <lineage>
        <taxon>Bacteria</taxon>
        <taxon>Candidatus Fervidibacterota</taxon>
        <taxon>Candidatus Fervidibacter</taxon>
    </lineage>
</organism>
<sequence length="95" mass="10713">MQVEGIRTIAPQIEEGKPTEKVVGSFAEALQSMLREVERADAYASKLKRRLLVGEPVELHEVLLATEKAHLAFQTLLAVRNKLLEAYQELTRMPL</sequence>
<evidence type="ECO:0000256" key="1">
    <source>
        <dbReference type="ARBA" id="ARBA00004117"/>
    </source>
</evidence>
<comment type="caution">
    <text evidence="6">The sequence shown here is derived from an EMBL/GenBank/DDBJ whole genome shotgun (WGS) entry which is preliminary data.</text>
</comment>
<name>A0ABT2EN28_9BACT</name>
<keyword evidence="6" id="KW-0969">Cilium</keyword>
<dbReference type="PANTHER" id="PTHR34653:SF1">
    <property type="entry name" value="FLAGELLAR HOOK-BASAL BODY COMPLEX PROTEIN FLIE"/>
    <property type="match status" value="1"/>
</dbReference>
<dbReference type="PRINTS" id="PR01006">
    <property type="entry name" value="FLGHOOKFLIE"/>
</dbReference>
<comment type="similarity">
    <text evidence="2 4">Belongs to the FliE family.</text>
</comment>
<dbReference type="Proteomes" id="UP001204798">
    <property type="component" value="Unassembled WGS sequence"/>
</dbReference>
<dbReference type="RefSeq" id="WP_259095709.1">
    <property type="nucleotide sequence ID" value="NZ_CP130454.1"/>
</dbReference>
<dbReference type="PANTHER" id="PTHR34653">
    <property type="match status" value="1"/>
</dbReference>
<accession>A0ABT2EN28</accession>
<protein>
    <recommendedName>
        <fullName evidence="4 5">Flagellar hook-basal body complex protein FliE</fullName>
    </recommendedName>
</protein>
<keyword evidence="6" id="KW-0282">Flagellum</keyword>
<dbReference type="InterPro" id="IPR001624">
    <property type="entry name" value="FliE"/>
</dbReference>
<keyword evidence="6" id="KW-0966">Cell projection</keyword>
<evidence type="ECO:0000313" key="7">
    <source>
        <dbReference type="Proteomes" id="UP001204798"/>
    </source>
</evidence>
<evidence type="ECO:0000256" key="2">
    <source>
        <dbReference type="ARBA" id="ARBA00009272"/>
    </source>
</evidence>
<proteinExistence type="inferred from homology"/>